<accession>A0A938B1W3</accession>
<dbReference type="Proteomes" id="UP000712673">
    <property type="component" value="Unassembled WGS sequence"/>
</dbReference>
<name>A0A938B1W3_UNCTE</name>
<organism evidence="2 3">
    <name type="scientific">Tectimicrobiota bacterium</name>
    <dbReference type="NCBI Taxonomy" id="2528274"/>
    <lineage>
        <taxon>Bacteria</taxon>
        <taxon>Pseudomonadati</taxon>
        <taxon>Nitrospinota/Tectimicrobiota group</taxon>
        <taxon>Candidatus Tectimicrobiota</taxon>
    </lineage>
</organism>
<evidence type="ECO:0000313" key="3">
    <source>
        <dbReference type="Proteomes" id="UP000712673"/>
    </source>
</evidence>
<dbReference type="EMBL" id="VGLS01000563">
    <property type="protein sequence ID" value="MBM3225402.1"/>
    <property type="molecule type" value="Genomic_DNA"/>
</dbReference>
<feature type="chain" id="PRO_5037160400" description="DUF333 domain-containing protein" evidence="1">
    <location>
        <begin position="26"/>
        <end position="202"/>
    </location>
</feature>
<evidence type="ECO:0000313" key="2">
    <source>
        <dbReference type="EMBL" id="MBM3225402.1"/>
    </source>
</evidence>
<comment type="caution">
    <text evidence="2">The sequence shown here is derived from an EMBL/GenBank/DDBJ whole genome shotgun (WGS) entry which is preliminary data.</text>
</comment>
<feature type="signal peptide" evidence="1">
    <location>
        <begin position="1"/>
        <end position="25"/>
    </location>
</feature>
<proteinExistence type="predicted"/>
<sequence>MARKMTLIAAAAGMALTFLPMLAVAQPRPNVFDGGNRWTVTCHNDASPAHTTQATQGICFFPYAAFGQGIAGIWYSDTFPNWNGRYYQEGDQVRMHGDYDQDAGQTDGHDGMEWSIMSARTGAGHWTEWRETPNPVGRTITYCNANWTRVGQCPNVPPLPGLPGHVEILQRLTAEVPPRCLANGERALDPLAPRQVACEKPE</sequence>
<reference evidence="2" key="1">
    <citation type="submission" date="2019-03" db="EMBL/GenBank/DDBJ databases">
        <title>Lake Tanganyika Metagenome-Assembled Genomes (MAGs).</title>
        <authorList>
            <person name="Tran P."/>
        </authorList>
    </citation>
    <scope>NUCLEOTIDE SEQUENCE</scope>
    <source>
        <strain evidence="2">K_DeepCast_65m_m2_066</strain>
    </source>
</reference>
<evidence type="ECO:0000256" key="1">
    <source>
        <dbReference type="SAM" id="SignalP"/>
    </source>
</evidence>
<gene>
    <name evidence="2" type="ORF">FJZ47_16580</name>
</gene>
<evidence type="ECO:0008006" key="4">
    <source>
        <dbReference type="Google" id="ProtNLM"/>
    </source>
</evidence>
<dbReference type="AlphaFoldDB" id="A0A938B1W3"/>
<keyword evidence="1" id="KW-0732">Signal</keyword>
<protein>
    <recommendedName>
        <fullName evidence="4">DUF333 domain-containing protein</fullName>
    </recommendedName>
</protein>